<comment type="caution">
    <text evidence="3">The sequence shown here is derived from an EMBL/GenBank/DDBJ whole genome shotgun (WGS) entry which is preliminary data.</text>
</comment>
<evidence type="ECO:0000256" key="1">
    <source>
        <dbReference type="SAM" id="MobiDB-lite"/>
    </source>
</evidence>
<organism evidence="3 4">
    <name type="scientific">Actinomadura rugatobispora</name>
    <dbReference type="NCBI Taxonomy" id="1994"/>
    <lineage>
        <taxon>Bacteria</taxon>
        <taxon>Bacillati</taxon>
        <taxon>Actinomycetota</taxon>
        <taxon>Actinomycetes</taxon>
        <taxon>Streptosporangiales</taxon>
        <taxon>Thermomonosporaceae</taxon>
        <taxon>Actinomadura</taxon>
    </lineage>
</organism>
<keyword evidence="2" id="KW-0812">Transmembrane</keyword>
<feature type="transmembrane region" description="Helical" evidence="2">
    <location>
        <begin position="35"/>
        <end position="56"/>
    </location>
</feature>
<evidence type="ECO:0000256" key="2">
    <source>
        <dbReference type="SAM" id="Phobius"/>
    </source>
</evidence>
<dbReference type="RefSeq" id="WP_378285974.1">
    <property type="nucleotide sequence ID" value="NZ_JBHSON010000051.1"/>
</dbReference>
<keyword evidence="4" id="KW-1185">Reference proteome</keyword>
<accession>A0ABW1A3X5</accession>
<feature type="transmembrane region" description="Helical" evidence="2">
    <location>
        <begin position="127"/>
        <end position="151"/>
    </location>
</feature>
<evidence type="ECO:0000313" key="4">
    <source>
        <dbReference type="Proteomes" id="UP001596074"/>
    </source>
</evidence>
<keyword evidence="2" id="KW-1133">Transmembrane helix</keyword>
<name>A0ABW1A3X5_9ACTN</name>
<proteinExistence type="predicted"/>
<sequence length="195" mass="20388">MVAAPLGARRPSRRRREWPEWRAGLADPVDRRTRLAGWGLVAGGAALVPWMGVLAARLPSTTQVSNWSAAWIGLDAALATGLIATGTLLARGDVRHSLTAAATASLLVMDAWFDVTTAPAGPGRTAALALAAGVELPVAGLCATLAVRALTRDPDMPEKARTRGPNPAGHPAVRSLRPLPAYPEPTGVRETDETE</sequence>
<keyword evidence="2" id="KW-0472">Membrane</keyword>
<dbReference type="EMBL" id="JBHSON010000051">
    <property type="protein sequence ID" value="MFC5750235.1"/>
    <property type="molecule type" value="Genomic_DNA"/>
</dbReference>
<evidence type="ECO:0008006" key="5">
    <source>
        <dbReference type="Google" id="ProtNLM"/>
    </source>
</evidence>
<reference evidence="4" key="1">
    <citation type="journal article" date="2019" name="Int. J. Syst. Evol. Microbiol.">
        <title>The Global Catalogue of Microorganisms (GCM) 10K type strain sequencing project: providing services to taxonomists for standard genome sequencing and annotation.</title>
        <authorList>
            <consortium name="The Broad Institute Genomics Platform"/>
            <consortium name="The Broad Institute Genome Sequencing Center for Infectious Disease"/>
            <person name="Wu L."/>
            <person name="Ma J."/>
        </authorList>
    </citation>
    <scope>NUCLEOTIDE SEQUENCE [LARGE SCALE GENOMIC DNA]</scope>
    <source>
        <strain evidence="4">KCTC 42087</strain>
    </source>
</reference>
<feature type="transmembrane region" description="Helical" evidence="2">
    <location>
        <begin position="97"/>
        <end position="115"/>
    </location>
</feature>
<feature type="transmembrane region" description="Helical" evidence="2">
    <location>
        <begin position="68"/>
        <end position="90"/>
    </location>
</feature>
<gene>
    <name evidence="3" type="ORF">ACFPZN_31810</name>
</gene>
<dbReference type="Proteomes" id="UP001596074">
    <property type="component" value="Unassembled WGS sequence"/>
</dbReference>
<protein>
    <recommendedName>
        <fullName evidence="5">DUF2637 domain-containing protein</fullName>
    </recommendedName>
</protein>
<feature type="region of interest" description="Disordered" evidence="1">
    <location>
        <begin position="153"/>
        <end position="195"/>
    </location>
</feature>
<evidence type="ECO:0000313" key="3">
    <source>
        <dbReference type="EMBL" id="MFC5750235.1"/>
    </source>
</evidence>